<keyword evidence="2" id="KW-0732">Signal</keyword>
<name>A0AAD9MIL0_9PEZI</name>
<keyword evidence="4" id="KW-1185">Reference proteome</keyword>
<accession>A0AAD9MIL0</accession>
<dbReference type="EMBL" id="JAQQPM010000007">
    <property type="protein sequence ID" value="KAK2073366.1"/>
    <property type="molecule type" value="Genomic_DNA"/>
</dbReference>
<gene>
    <name evidence="3" type="ORF">P8C59_007654</name>
</gene>
<dbReference type="Proteomes" id="UP001217918">
    <property type="component" value="Unassembled WGS sequence"/>
</dbReference>
<feature type="region of interest" description="Disordered" evidence="1">
    <location>
        <begin position="63"/>
        <end position="89"/>
    </location>
</feature>
<feature type="chain" id="PRO_5042266874" evidence="2">
    <location>
        <begin position="21"/>
        <end position="89"/>
    </location>
</feature>
<protein>
    <submittedName>
        <fullName evidence="3">Uncharacterized protein</fullName>
    </submittedName>
</protein>
<proteinExistence type="predicted"/>
<organism evidence="3 4">
    <name type="scientific">Phyllachora maydis</name>
    <dbReference type="NCBI Taxonomy" id="1825666"/>
    <lineage>
        <taxon>Eukaryota</taxon>
        <taxon>Fungi</taxon>
        <taxon>Dikarya</taxon>
        <taxon>Ascomycota</taxon>
        <taxon>Pezizomycotina</taxon>
        <taxon>Sordariomycetes</taxon>
        <taxon>Sordariomycetidae</taxon>
        <taxon>Phyllachorales</taxon>
        <taxon>Phyllachoraceae</taxon>
        <taxon>Phyllachora</taxon>
    </lineage>
</organism>
<evidence type="ECO:0000313" key="4">
    <source>
        <dbReference type="Proteomes" id="UP001217918"/>
    </source>
</evidence>
<evidence type="ECO:0000256" key="1">
    <source>
        <dbReference type="SAM" id="MobiDB-lite"/>
    </source>
</evidence>
<feature type="signal peptide" evidence="2">
    <location>
        <begin position="1"/>
        <end position="20"/>
    </location>
</feature>
<comment type="caution">
    <text evidence="3">The sequence shown here is derived from an EMBL/GenBank/DDBJ whole genome shotgun (WGS) entry which is preliminary data.</text>
</comment>
<evidence type="ECO:0000313" key="3">
    <source>
        <dbReference type="EMBL" id="KAK2073366.1"/>
    </source>
</evidence>
<evidence type="ECO:0000256" key="2">
    <source>
        <dbReference type="SAM" id="SignalP"/>
    </source>
</evidence>
<dbReference type="AlphaFoldDB" id="A0AAD9MIL0"/>
<sequence length="89" mass="9434">MRRSSPWPCALFLFPLAILASPASPPHAEGDLAATCSALASTLMLPHTTVWFSTPVAAGTNLGFPDNDPSCARPSQVDSEVARRLVQSR</sequence>
<reference evidence="3" key="1">
    <citation type="journal article" date="2023" name="Mol. Plant Microbe Interact.">
        <title>Elucidating the Obligate Nature and Biological Capacity of an Invasive Fungal Corn Pathogen.</title>
        <authorList>
            <person name="MacCready J.S."/>
            <person name="Roggenkamp E.M."/>
            <person name="Gdanetz K."/>
            <person name="Chilvers M.I."/>
        </authorList>
    </citation>
    <scope>NUCLEOTIDE SEQUENCE</scope>
    <source>
        <strain evidence="3">PM02</strain>
    </source>
</reference>